<accession>A0ABR1GFV8</accession>
<comment type="caution">
    <text evidence="2">The sequence shown here is derived from an EMBL/GenBank/DDBJ whole genome shotgun (WGS) entry which is preliminary data.</text>
</comment>
<dbReference type="EMBL" id="JBBJCI010000011">
    <property type="protein sequence ID" value="KAK7254964.1"/>
    <property type="molecule type" value="Genomic_DNA"/>
</dbReference>
<gene>
    <name evidence="2" type="ORF">SO694_0013801</name>
</gene>
<name>A0ABR1GFV8_AURAN</name>
<feature type="compositionally biased region" description="Basic and acidic residues" evidence="1">
    <location>
        <begin position="32"/>
        <end position="47"/>
    </location>
</feature>
<feature type="compositionally biased region" description="Low complexity" evidence="1">
    <location>
        <begin position="48"/>
        <end position="57"/>
    </location>
</feature>
<proteinExistence type="predicted"/>
<protein>
    <submittedName>
        <fullName evidence="2">Uncharacterized protein</fullName>
    </submittedName>
</protein>
<evidence type="ECO:0000313" key="3">
    <source>
        <dbReference type="Proteomes" id="UP001363151"/>
    </source>
</evidence>
<evidence type="ECO:0000313" key="2">
    <source>
        <dbReference type="EMBL" id="KAK7254964.1"/>
    </source>
</evidence>
<evidence type="ECO:0000256" key="1">
    <source>
        <dbReference type="SAM" id="MobiDB-lite"/>
    </source>
</evidence>
<feature type="compositionally biased region" description="Basic and acidic residues" evidence="1">
    <location>
        <begin position="58"/>
        <end position="67"/>
    </location>
</feature>
<reference evidence="2 3" key="1">
    <citation type="submission" date="2024-03" db="EMBL/GenBank/DDBJ databases">
        <title>Aureococcus anophagefferens CCMP1851 and Kratosvirus quantuckense: Draft genome of a second virus-susceptible host strain in the model system.</title>
        <authorList>
            <person name="Chase E."/>
            <person name="Truchon A.R."/>
            <person name="Schepens W."/>
            <person name="Wilhelm S.W."/>
        </authorList>
    </citation>
    <scope>NUCLEOTIDE SEQUENCE [LARGE SCALE GENOMIC DNA]</scope>
    <source>
        <strain evidence="2 3">CCMP1851</strain>
    </source>
</reference>
<dbReference type="Proteomes" id="UP001363151">
    <property type="component" value="Unassembled WGS sequence"/>
</dbReference>
<organism evidence="2 3">
    <name type="scientific">Aureococcus anophagefferens</name>
    <name type="common">Harmful bloom alga</name>
    <dbReference type="NCBI Taxonomy" id="44056"/>
    <lineage>
        <taxon>Eukaryota</taxon>
        <taxon>Sar</taxon>
        <taxon>Stramenopiles</taxon>
        <taxon>Ochrophyta</taxon>
        <taxon>Pelagophyceae</taxon>
        <taxon>Pelagomonadales</taxon>
        <taxon>Pelagomonadaceae</taxon>
        <taxon>Aureococcus</taxon>
    </lineage>
</organism>
<sequence>MLLLRGVAGAAAGVRAPGRQGVLPHAARGRRPLREPRGPSKDDEKSSPRSSRSTSSSRLREGRREARYGNGTTS</sequence>
<keyword evidence="3" id="KW-1185">Reference proteome</keyword>
<feature type="compositionally biased region" description="Low complexity" evidence="1">
    <location>
        <begin position="1"/>
        <end position="22"/>
    </location>
</feature>
<feature type="region of interest" description="Disordered" evidence="1">
    <location>
        <begin position="1"/>
        <end position="74"/>
    </location>
</feature>